<dbReference type="SMART" id="SM00060">
    <property type="entry name" value="FN3"/>
    <property type="match status" value="2"/>
</dbReference>
<dbReference type="SUPFAM" id="SSF49265">
    <property type="entry name" value="Fibronectin type III"/>
    <property type="match status" value="1"/>
</dbReference>
<feature type="signal peptide" evidence="2">
    <location>
        <begin position="1"/>
        <end position="32"/>
    </location>
</feature>
<name>A0ABV1HEY3_9FIRM</name>
<dbReference type="InterPro" id="IPR003961">
    <property type="entry name" value="FN3_dom"/>
</dbReference>
<evidence type="ECO:0000256" key="2">
    <source>
        <dbReference type="SAM" id="SignalP"/>
    </source>
</evidence>
<evidence type="ECO:0000256" key="1">
    <source>
        <dbReference type="SAM" id="MobiDB-lite"/>
    </source>
</evidence>
<dbReference type="PROSITE" id="PS50853">
    <property type="entry name" value="FN3"/>
    <property type="match status" value="1"/>
</dbReference>
<dbReference type="Gene3D" id="2.60.40.10">
    <property type="entry name" value="Immunoglobulins"/>
    <property type="match status" value="2"/>
</dbReference>
<feature type="compositionally biased region" description="Basic and acidic residues" evidence="1">
    <location>
        <begin position="38"/>
        <end position="49"/>
    </location>
</feature>
<feature type="region of interest" description="Disordered" evidence="1">
    <location>
        <begin position="35"/>
        <end position="76"/>
    </location>
</feature>
<reference evidence="4 5" key="1">
    <citation type="submission" date="2024-03" db="EMBL/GenBank/DDBJ databases">
        <title>Human intestinal bacterial collection.</title>
        <authorList>
            <person name="Pauvert C."/>
            <person name="Hitch T.C.A."/>
            <person name="Clavel T."/>
        </authorList>
    </citation>
    <scope>NUCLEOTIDE SEQUENCE [LARGE SCALE GENOMIC DNA]</scope>
    <source>
        <strain evidence="4 5">CLA-AA-H185</strain>
    </source>
</reference>
<accession>A0ABV1HEY3</accession>
<feature type="domain" description="Fibronectin type-III" evidence="3">
    <location>
        <begin position="1991"/>
        <end position="2081"/>
    </location>
</feature>
<dbReference type="Pfam" id="PF00041">
    <property type="entry name" value="fn3"/>
    <property type="match status" value="1"/>
</dbReference>
<sequence length="2173" mass="236389">MYKDVWKKAAALFLCACMAGTSVDLTAFTVHAQEQTATEEKVEAEKTEQPEITDETTEDAQKSEVQTEAVNQEEEQSVSTYIAPLVEEQEVPVLGAPDGVTELTDANTAIVLSTSTYTYDGTEKKPTVTVVCNGVRLTQNTDFLLTYADHVNAGTASLTIVGLTNYTGSLTKNFTIKTKNLNDSSITASPTVLTNVVYTGKPVTPVVTLKDKSTVLYSDVDYTITFDKDAAQRVEAGVSARMTLTGKNNYTGTRIFDFTIDKKNVADTDVSISYDSVQSYTGSAVTPEVTLMYNGELMVKDRDYKITYSNNIAASSSAAITITGTGNFKGKVNKVFTISSSDIASASITLDTDSYVYDGNPKKPGATVKLTDDKGTEKTLRLGTDYSIEYKDNTNAGEASVVVKGKGNYTGTCEKTFTISARSMSDSQYASEFMIQAIPDQYYLGKNEQVKPTITVQREGEELKLGTDYTVQYYNNTTVSTDSSKAKVTVYGKGNYKDEISAEYNIVKVPMDNVTISDIDNWTKLGTAPNPAVTVTYNNVTLRRGTDYTIEYVDESGKALTNAAKGMTGVVRITATADSVYEGITSKDFWICYDIADTLASDVKAEYLYTGKDIEPAPTIKTTSGKTLKANVDYTVSYNQDTVNAGDKTITIYGMGEYAGETTCAYKVTPKPLTASDITYTATSPVYTGSTVKPEVTVKNGDVTLSEGIDYEIEEVKDAAADEYIKAGEGKRLKIVAKSGSNYTGTKEITYTIAPRPIADAVGKAASDIEVQGLDGLEELYTGSPITVSGIKVLRNAAELTEITDYVITYGNNTNAGTANVYITGKGNYTGMIQESFDIKYDFSKVTGKTMLDGQEETEFEYDGGQQIRPTMKLTYDDLANQISNELSSSDYVVTGYSGNINAGAENGASVTLEGRGLYKGTLTLNFTVIPKYIDSEDILVADAINTPVYDGERHKINNLTIYFRQALELGTDYNLTKYVDSGDNDPSNTNSDCINAGTITITVEGVGNYQGTREVTRYIAQKSIEDSDIEVTQMADIVYDGQPHKLTADQITAVYNRYNSTPLNLTSADYTVTSWKNTGDDPDEEDSECINAGTVTITLEAKGNYTGTRTIVYRIIPKSLIKSDGSIADDIHASITGGNTTVYNREVQDPEVTVTADGIETLSDKDMTITYLKEVTTGSSAGTYTEVDECKDAGNYKIRVTGKGNYSGSFDLSYTIQQRNLNEDAEDYRFAIEPISDQTYTGDAIIPEELKVFEYAYDASAPDDKSNENAVLGEDDYNVTGTNNIDVTSDIQKAELTIEGKGNYTGTLTTEFVILPKNINDKTDSVYDVGLTEILEVEYTGELLTPVLPLKYNGHDLVEGTDYQVSYQVADTDEEGNPIQVDTNRDVGPVYGTIEGTGNYIGTRTFTVDDPIFKIVPRSIKRTYESGELTVEAFPSYVYDGKEHKPEVVIRDTLKGTEPLVEGIDYTVVYEETVNAGTNTVRITGIGNYGEEIELTYKIIPKSLFTGSGADAAMVEGSRMEEIAEQTYTGAEITPGIGIFDTINDAEVQLEEGRDYTIAYQSNTNAGTATAVITFCGNYTGYYDAIKDTYYNSYQKTFQIVPRDIVDENIIIESIDDQEYDKNPKEPEPVITFGATTLVKGVDYTLEYSENHTDSGTVTITVTGINNFKNTRTTTYQITPKSLDSADIQVAAIDNQDYTGSNVVPDVTVTYGTTVLKKGVDYQCEAGTNTVKPGTATVVIKGIGNYGGQVTKDFKIIGNLESNGRIETIAPQAYTGTTVKPAATVTFGGSKLIQGTDYNIDWNNNIEVGTATVTITGTGVYKGTITGTFNIAYDLAANGGNKVETNSIADEYTYQGSAIAPITQVSYSGQAMTAGTDYILTYSQNTNVGTVKITITGIGKYTGSVSRSFKIVKKNLANCTYSSVSGFDYDGTEKTPTVTIKNGTRTLSRGTDYTLQYKNNKNAGVGQVIISGAGNYSGTVIRYFNINVLQPTGLRMESSKANSVKLVWSFSGKATGYEIYRKQSDGKYKKIATTKKTTYTNKKLAPSTSYKYKVRAYVKNSTGTVYGKFTSVVIAKTTPATPKVTVTSPKAKQVKVKWKGLASASGYEVYRSTSKNGKYTLVKTINKRSTVTYVNKKLKSNKTYYYKVRAFKSSKGVKTYGSYSSAKKIKVK</sequence>
<keyword evidence="2" id="KW-0732">Signal</keyword>
<evidence type="ECO:0000259" key="3">
    <source>
        <dbReference type="PROSITE" id="PS50853"/>
    </source>
</evidence>
<protein>
    <submittedName>
        <fullName evidence="4">Fibronectin type III domain-containing protein</fullName>
    </submittedName>
</protein>
<dbReference type="InterPro" id="IPR013783">
    <property type="entry name" value="Ig-like_fold"/>
</dbReference>
<feature type="chain" id="PRO_5047497383" evidence="2">
    <location>
        <begin position="33"/>
        <end position="2173"/>
    </location>
</feature>
<keyword evidence="5" id="KW-1185">Reference proteome</keyword>
<organism evidence="4 5">
    <name type="scientific">Maccoyibacter intestinihominis</name>
    <dbReference type="NCBI Taxonomy" id="3133499"/>
    <lineage>
        <taxon>Bacteria</taxon>
        <taxon>Bacillati</taxon>
        <taxon>Bacillota</taxon>
        <taxon>Clostridia</taxon>
        <taxon>Lachnospirales</taxon>
        <taxon>Lachnospiraceae</taxon>
        <taxon>Maccoyibacter</taxon>
    </lineage>
</organism>
<gene>
    <name evidence="4" type="ORF">WMO43_09485</name>
</gene>
<proteinExistence type="predicted"/>
<comment type="caution">
    <text evidence="4">The sequence shown here is derived from an EMBL/GenBank/DDBJ whole genome shotgun (WGS) entry which is preliminary data.</text>
</comment>
<evidence type="ECO:0000313" key="5">
    <source>
        <dbReference type="Proteomes" id="UP001454489"/>
    </source>
</evidence>
<evidence type="ECO:0000313" key="4">
    <source>
        <dbReference type="EMBL" id="MEQ2558098.1"/>
    </source>
</evidence>
<dbReference type="Proteomes" id="UP001454489">
    <property type="component" value="Unassembled WGS sequence"/>
</dbReference>
<dbReference type="EMBL" id="JBBMEX010000009">
    <property type="protein sequence ID" value="MEQ2558098.1"/>
    <property type="molecule type" value="Genomic_DNA"/>
</dbReference>
<dbReference type="RefSeq" id="WP_353531001.1">
    <property type="nucleotide sequence ID" value="NZ_JBBMEX010000009.1"/>
</dbReference>
<dbReference type="InterPro" id="IPR036116">
    <property type="entry name" value="FN3_sf"/>
</dbReference>